<feature type="domain" description="Concentrative nucleoside transporter N-terminal" evidence="8">
    <location>
        <begin position="187"/>
        <end position="256"/>
    </location>
</feature>
<feature type="transmembrane region" description="Helical" evidence="7">
    <location>
        <begin position="425"/>
        <end position="452"/>
    </location>
</feature>
<feature type="transmembrane region" description="Helical" evidence="7">
    <location>
        <begin position="59"/>
        <end position="77"/>
    </location>
</feature>
<feature type="transmembrane region" description="Helical" evidence="7">
    <location>
        <begin position="521"/>
        <end position="544"/>
    </location>
</feature>
<feature type="transmembrane region" description="Helical" evidence="7">
    <location>
        <begin position="340"/>
        <end position="360"/>
    </location>
</feature>
<accession>B4HSE3</accession>
<evidence type="ECO:0000313" key="11">
    <source>
        <dbReference type="EMBL" id="EDW47038.1"/>
    </source>
</evidence>
<dbReference type="InterPro" id="IPR011657">
    <property type="entry name" value="CNT_C_dom"/>
</dbReference>
<feature type="transmembrane region" description="Helical" evidence="7">
    <location>
        <begin position="556"/>
        <end position="579"/>
    </location>
</feature>
<evidence type="ECO:0000256" key="1">
    <source>
        <dbReference type="ARBA" id="ARBA00004651"/>
    </source>
</evidence>
<dbReference type="PANTHER" id="PTHR10590">
    <property type="entry name" value="SODIUM/NUCLEOSIDE COTRANSPORTER"/>
    <property type="match status" value="1"/>
</dbReference>
<evidence type="ECO:0000256" key="2">
    <source>
        <dbReference type="ARBA" id="ARBA00009033"/>
    </source>
</evidence>
<evidence type="ECO:0000256" key="7">
    <source>
        <dbReference type="RuleBase" id="RU362018"/>
    </source>
</evidence>
<dbReference type="GO" id="GO:0141111">
    <property type="term" value="P:positive regulation of cGAS/STING signaling pathway"/>
    <property type="evidence" value="ECO:0007669"/>
    <property type="project" value="EnsemblMetazoa"/>
</dbReference>
<evidence type="ECO:0000259" key="8">
    <source>
        <dbReference type="Pfam" id="PF01773"/>
    </source>
</evidence>
<evidence type="ECO:0000259" key="10">
    <source>
        <dbReference type="Pfam" id="PF07670"/>
    </source>
</evidence>
<keyword evidence="12" id="KW-1185">Reference proteome</keyword>
<dbReference type="GO" id="GO:0005886">
    <property type="term" value="C:plasma membrane"/>
    <property type="evidence" value="ECO:0007669"/>
    <property type="project" value="UniProtKB-SubCell"/>
</dbReference>
<dbReference type="GO" id="GO:0005415">
    <property type="term" value="F:nucleoside:sodium symporter activity"/>
    <property type="evidence" value="ECO:0007669"/>
    <property type="project" value="TreeGrafter"/>
</dbReference>
<dbReference type="InterPro" id="IPR018270">
    <property type="entry name" value="C_nuclsd_transpt_met_bac"/>
</dbReference>
<keyword evidence="5 7" id="KW-1133">Transmembrane helix</keyword>
<name>B4HSE3_DROSE</name>
<feature type="transmembrane region" description="Helical" evidence="7">
    <location>
        <begin position="152"/>
        <end position="171"/>
    </location>
</feature>
<dbReference type="Pfam" id="PF07662">
    <property type="entry name" value="Nucleos_tra2_C"/>
    <property type="match status" value="1"/>
</dbReference>
<comment type="similarity">
    <text evidence="2 7">Belongs to the concentrative nucleoside transporter (CNT) (TC 2.A.41) family.</text>
</comment>
<keyword evidence="4 7" id="KW-0812">Transmembrane</keyword>
<reference evidence="11 12" key="1">
    <citation type="journal article" date="2007" name="Nature">
        <title>Evolution of genes and genomes on the Drosophila phylogeny.</title>
        <authorList>
            <consortium name="Drosophila 12 Genomes Consortium"/>
            <person name="Clark A.G."/>
            <person name="Eisen M.B."/>
            <person name="Smith D.R."/>
            <person name="Bergman C.M."/>
            <person name="Oliver B."/>
            <person name="Markow T.A."/>
            <person name="Kaufman T.C."/>
            <person name="Kellis M."/>
            <person name="Gelbart W."/>
            <person name="Iyer V.N."/>
            <person name="Pollard D.A."/>
            <person name="Sackton T.B."/>
            <person name="Larracuente A.M."/>
            <person name="Singh N.D."/>
            <person name="Abad J.P."/>
            <person name="Abt D.N."/>
            <person name="Adryan B."/>
            <person name="Aguade M."/>
            <person name="Akashi H."/>
            <person name="Anderson W.W."/>
            <person name="Aquadro C.F."/>
            <person name="Ardell D.H."/>
            <person name="Arguello R."/>
            <person name="Artieri C.G."/>
            <person name="Barbash D.A."/>
            <person name="Barker D."/>
            <person name="Barsanti P."/>
            <person name="Batterham P."/>
            <person name="Batzoglou S."/>
            <person name="Begun D."/>
            <person name="Bhutkar A."/>
            <person name="Blanco E."/>
            <person name="Bosak S.A."/>
            <person name="Bradley R.K."/>
            <person name="Brand A.D."/>
            <person name="Brent M.R."/>
            <person name="Brooks A.N."/>
            <person name="Brown R.H."/>
            <person name="Butlin R.K."/>
            <person name="Caggese C."/>
            <person name="Calvi B.R."/>
            <person name="Bernardo de Carvalho A."/>
            <person name="Caspi A."/>
            <person name="Castrezana S."/>
            <person name="Celniker S.E."/>
            <person name="Chang J.L."/>
            <person name="Chapple C."/>
            <person name="Chatterji S."/>
            <person name="Chinwalla A."/>
            <person name="Civetta A."/>
            <person name="Clifton S.W."/>
            <person name="Comeron J.M."/>
            <person name="Costello J.C."/>
            <person name="Coyne J.A."/>
            <person name="Daub J."/>
            <person name="David R.G."/>
            <person name="Delcher A.L."/>
            <person name="Delehaunty K."/>
            <person name="Do C.B."/>
            <person name="Ebling H."/>
            <person name="Edwards K."/>
            <person name="Eickbush T."/>
            <person name="Evans J.D."/>
            <person name="Filipski A."/>
            <person name="Findeiss S."/>
            <person name="Freyhult E."/>
            <person name="Fulton L."/>
            <person name="Fulton R."/>
            <person name="Garcia A.C."/>
            <person name="Gardiner A."/>
            <person name="Garfield D.A."/>
            <person name="Garvin B.E."/>
            <person name="Gibson G."/>
            <person name="Gilbert D."/>
            <person name="Gnerre S."/>
            <person name="Godfrey J."/>
            <person name="Good R."/>
            <person name="Gotea V."/>
            <person name="Gravely B."/>
            <person name="Greenberg A.J."/>
            <person name="Griffiths-Jones S."/>
            <person name="Gross S."/>
            <person name="Guigo R."/>
            <person name="Gustafson E.A."/>
            <person name="Haerty W."/>
            <person name="Hahn M.W."/>
            <person name="Halligan D.L."/>
            <person name="Halpern A.L."/>
            <person name="Halter G.M."/>
            <person name="Han M.V."/>
            <person name="Heger A."/>
            <person name="Hillier L."/>
            <person name="Hinrichs A.S."/>
            <person name="Holmes I."/>
            <person name="Hoskins R.A."/>
            <person name="Hubisz M.J."/>
            <person name="Hultmark D."/>
            <person name="Huntley M.A."/>
            <person name="Jaffe D.B."/>
            <person name="Jagadeeshan S."/>
            <person name="Jeck W.R."/>
            <person name="Johnson J."/>
            <person name="Jones C.D."/>
            <person name="Jordan W.C."/>
            <person name="Karpen G.H."/>
            <person name="Kataoka E."/>
            <person name="Keightley P.D."/>
            <person name="Kheradpour P."/>
            <person name="Kirkness E.F."/>
            <person name="Koerich L.B."/>
            <person name="Kristiansen K."/>
            <person name="Kudrna D."/>
            <person name="Kulathinal R.J."/>
            <person name="Kumar S."/>
            <person name="Kwok R."/>
            <person name="Lander E."/>
            <person name="Langley C.H."/>
            <person name="Lapoint R."/>
            <person name="Lazzaro B.P."/>
            <person name="Lee S.J."/>
            <person name="Levesque L."/>
            <person name="Li R."/>
            <person name="Lin C.F."/>
            <person name="Lin M.F."/>
            <person name="Lindblad-Toh K."/>
            <person name="Llopart A."/>
            <person name="Long M."/>
            <person name="Low L."/>
            <person name="Lozovsky E."/>
            <person name="Lu J."/>
            <person name="Luo M."/>
            <person name="Machado C.A."/>
            <person name="Makalowski W."/>
            <person name="Marzo M."/>
            <person name="Matsuda M."/>
            <person name="Matzkin L."/>
            <person name="McAllister B."/>
            <person name="McBride C.S."/>
            <person name="McKernan B."/>
            <person name="McKernan K."/>
            <person name="Mendez-Lago M."/>
            <person name="Minx P."/>
            <person name="Mollenhauer M.U."/>
            <person name="Montooth K."/>
            <person name="Mount S.M."/>
            <person name="Mu X."/>
            <person name="Myers E."/>
            <person name="Negre B."/>
            <person name="Newfeld S."/>
            <person name="Nielsen R."/>
            <person name="Noor M.A."/>
            <person name="O'Grady P."/>
            <person name="Pachter L."/>
            <person name="Papaceit M."/>
            <person name="Parisi M.J."/>
            <person name="Parisi M."/>
            <person name="Parts L."/>
            <person name="Pedersen J.S."/>
            <person name="Pesole G."/>
            <person name="Phillippy A.M."/>
            <person name="Ponting C.P."/>
            <person name="Pop M."/>
            <person name="Porcelli D."/>
            <person name="Powell J.R."/>
            <person name="Prohaska S."/>
            <person name="Pruitt K."/>
            <person name="Puig M."/>
            <person name="Quesneville H."/>
            <person name="Ram K.R."/>
            <person name="Rand D."/>
            <person name="Rasmussen M.D."/>
            <person name="Reed L.K."/>
            <person name="Reenan R."/>
            <person name="Reily A."/>
            <person name="Remington K.A."/>
            <person name="Rieger T.T."/>
            <person name="Ritchie M.G."/>
            <person name="Robin C."/>
            <person name="Rogers Y.H."/>
            <person name="Rohde C."/>
            <person name="Rozas J."/>
            <person name="Rubenfield M.J."/>
            <person name="Ruiz A."/>
            <person name="Russo S."/>
            <person name="Salzberg S.L."/>
            <person name="Sanchez-Gracia A."/>
            <person name="Saranga D.J."/>
            <person name="Sato H."/>
            <person name="Schaeffer S.W."/>
            <person name="Schatz M.C."/>
            <person name="Schlenke T."/>
            <person name="Schwartz R."/>
            <person name="Segarra C."/>
            <person name="Singh R.S."/>
            <person name="Sirot L."/>
            <person name="Sirota M."/>
            <person name="Sisneros N.B."/>
            <person name="Smith C.D."/>
            <person name="Smith T.F."/>
            <person name="Spieth J."/>
            <person name="Stage D.E."/>
            <person name="Stark A."/>
            <person name="Stephan W."/>
            <person name="Strausberg R.L."/>
            <person name="Strempel S."/>
            <person name="Sturgill D."/>
            <person name="Sutton G."/>
            <person name="Sutton G.G."/>
            <person name="Tao W."/>
            <person name="Teichmann S."/>
            <person name="Tobari Y.N."/>
            <person name="Tomimura Y."/>
            <person name="Tsolas J.M."/>
            <person name="Valente V.L."/>
            <person name="Venter E."/>
            <person name="Venter J.C."/>
            <person name="Vicario S."/>
            <person name="Vieira F.G."/>
            <person name="Vilella A.J."/>
            <person name="Villasante A."/>
            <person name="Walenz B."/>
            <person name="Wang J."/>
            <person name="Wasserman M."/>
            <person name="Watts T."/>
            <person name="Wilson D."/>
            <person name="Wilson R.K."/>
            <person name="Wing R.A."/>
            <person name="Wolfner M.F."/>
            <person name="Wong A."/>
            <person name="Wong G.K."/>
            <person name="Wu C.I."/>
            <person name="Wu G."/>
            <person name="Yamamoto D."/>
            <person name="Yang H.P."/>
            <person name="Yang S.P."/>
            <person name="Yorke J.A."/>
            <person name="Yoshida K."/>
            <person name="Zdobnov E."/>
            <person name="Zhang P."/>
            <person name="Zhang Y."/>
            <person name="Zimin A.V."/>
            <person name="Baldwin J."/>
            <person name="Abdouelleil A."/>
            <person name="Abdulkadir J."/>
            <person name="Abebe A."/>
            <person name="Abera B."/>
            <person name="Abreu J."/>
            <person name="Acer S.C."/>
            <person name="Aftuck L."/>
            <person name="Alexander A."/>
            <person name="An P."/>
            <person name="Anderson E."/>
            <person name="Anderson S."/>
            <person name="Arachi H."/>
            <person name="Azer M."/>
            <person name="Bachantsang P."/>
            <person name="Barry A."/>
            <person name="Bayul T."/>
            <person name="Berlin A."/>
            <person name="Bessette D."/>
            <person name="Bloom T."/>
            <person name="Blye J."/>
            <person name="Boguslavskiy L."/>
            <person name="Bonnet C."/>
            <person name="Boukhgalter B."/>
            <person name="Bourzgui I."/>
            <person name="Brown A."/>
            <person name="Cahill P."/>
            <person name="Channer S."/>
            <person name="Cheshatsang Y."/>
            <person name="Chuda L."/>
            <person name="Citroen M."/>
            <person name="Collymore A."/>
            <person name="Cooke P."/>
            <person name="Costello M."/>
            <person name="D'Aco K."/>
            <person name="Daza R."/>
            <person name="De Haan G."/>
            <person name="DeGray S."/>
            <person name="DeMaso C."/>
            <person name="Dhargay N."/>
            <person name="Dooley K."/>
            <person name="Dooley E."/>
            <person name="Doricent M."/>
            <person name="Dorje P."/>
            <person name="Dorjee K."/>
            <person name="Dupes A."/>
            <person name="Elong R."/>
            <person name="Falk J."/>
            <person name="Farina A."/>
            <person name="Faro S."/>
            <person name="Ferguson D."/>
            <person name="Fisher S."/>
            <person name="Foley C.D."/>
            <person name="Franke A."/>
            <person name="Friedrich D."/>
            <person name="Gadbois L."/>
            <person name="Gearin G."/>
            <person name="Gearin C.R."/>
            <person name="Giannoukos G."/>
            <person name="Goode T."/>
            <person name="Graham J."/>
            <person name="Grandbois E."/>
            <person name="Grewal S."/>
            <person name="Gyaltsen K."/>
            <person name="Hafez N."/>
            <person name="Hagos B."/>
            <person name="Hall J."/>
            <person name="Henson C."/>
            <person name="Hollinger A."/>
            <person name="Honan T."/>
            <person name="Huard M.D."/>
            <person name="Hughes L."/>
            <person name="Hurhula B."/>
            <person name="Husby M.E."/>
            <person name="Kamat A."/>
            <person name="Kanga B."/>
            <person name="Kashin S."/>
            <person name="Khazanovich D."/>
            <person name="Kisner P."/>
            <person name="Lance K."/>
            <person name="Lara M."/>
            <person name="Lee W."/>
            <person name="Lennon N."/>
            <person name="Letendre F."/>
            <person name="LeVine R."/>
            <person name="Lipovsky A."/>
            <person name="Liu X."/>
            <person name="Liu J."/>
            <person name="Liu S."/>
            <person name="Lokyitsang T."/>
            <person name="Lokyitsang Y."/>
            <person name="Lubonja R."/>
            <person name="Lui A."/>
            <person name="MacDonald P."/>
            <person name="Magnisalis V."/>
            <person name="Maru K."/>
            <person name="Matthews C."/>
            <person name="McCusker W."/>
            <person name="McDonough S."/>
            <person name="Mehta T."/>
            <person name="Meldrim J."/>
            <person name="Meneus L."/>
            <person name="Mihai O."/>
            <person name="Mihalev A."/>
            <person name="Mihova T."/>
            <person name="Mittelman R."/>
            <person name="Mlenga V."/>
            <person name="Montmayeur A."/>
            <person name="Mulrain L."/>
            <person name="Navidi A."/>
            <person name="Naylor J."/>
            <person name="Negash T."/>
            <person name="Nguyen T."/>
            <person name="Nguyen N."/>
            <person name="Nicol R."/>
            <person name="Norbu C."/>
            <person name="Norbu N."/>
            <person name="Novod N."/>
            <person name="O'Neill B."/>
            <person name="Osman S."/>
            <person name="Markiewicz E."/>
            <person name="Oyono O.L."/>
            <person name="Patti C."/>
            <person name="Phunkhang P."/>
            <person name="Pierre F."/>
            <person name="Priest M."/>
            <person name="Raghuraman S."/>
            <person name="Rege F."/>
            <person name="Reyes R."/>
            <person name="Rise C."/>
            <person name="Rogov P."/>
            <person name="Ross K."/>
            <person name="Ryan E."/>
            <person name="Settipalli S."/>
            <person name="Shea T."/>
            <person name="Sherpa N."/>
            <person name="Shi L."/>
            <person name="Shih D."/>
            <person name="Sparrow T."/>
            <person name="Spaulding J."/>
            <person name="Stalker J."/>
            <person name="Stange-Thomann N."/>
            <person name="Stavropoulos S."/>
            <person name="Stone C."/>
            <person name="Strader C."/>
            <person name="Tesfaye S."/>
            <person name="Thomson T."/>
            <person name="Thoulutsang Y."/>
            <person name="Thoulutsang D."/>
            <person name="Topham K."/>
            <person name="Topping I."/>
            <person name="Tsamla T."/>
            <person name="Vassiliev H."/>
            <person name="Vo A."/>
            <person name="Wangchuk T."/>
            <person name="Wangdi T."/>
            <person name="Weiand M."/>
            <person name="Wilkinson J."/>
            <person name="Wilson A."/>
            <person name="Yadav S."/>
            <person name="Young G."/>
            <person name="Yu Q."/>
            <person name="Zembek L."/>
            <person name="Zhong D."/>
            <person name="Zimmer A."/>
            <person name="Zwirko Z."/>
            <person name="Jaffe D.B."/>
            <person name="Alvarez P."/>
            <person name="Brockman W."/>
            <person name="Butler J."/>
            <person name="Chin C."/>
            <person name="Gnerre S."/>
            <person name="Grabherr M."/>
            <person name="Kleber M."/>
            <person name="Mauceli E."/>
            <person name="MacCallum I."/>
        </authorList>
    </citation>
    <scope>NUCLEOTIDE SEQUENCE [LARGE SCALE GENOMIC DNA]</scope>
    <source>
        <strain evidence="12">Rob3c / Tucson 14021-0248.25</strain>
    </source>
</reference>
<feature type="domain" description="Nucleoside transporter/FeoB GTPase Gate" evidence="10">
    <location>
        <begin position="266"/>
        <end position="364"/>
    </location>
</feature>
<gene>
    <name evidence="11" type="primary">Dsec\GM21088</name>
    <name evidence="11" type="ORF">Dsec_GM21088</name>
</gene>
<dbReference type="NCBIfam" id="TIGR00804">
    <property type="entry name" value="nupC"/>
    <property type="match status" value="1"/>
</dbReference>
<feature type="domain" description="Concentrative nucleoside transporter C-terminal" evidence="9">
    <location>
        <begin position="368"/>
        <end position="576"/>
    </location>
</feature>
<keyword evidence="7" id="KW-0813">Transport</keyword>
<dbReference type="AlphaFoldDB" id="B4HSE3"/>
<dbReference type="Pfam" id="PF01773">
    <property type="entry name" value="Nucleos_tra2_N"/>
    <property type="match status" value="1"/>
</dbReference>
<evidence type="ECO:0000256" key="4">
    <source>
        <dbReference type="ARBA" id="ARBA00022692"/>
    </source>
</evidence>
<dbReference type="HOGENOM" id="CLU_016813_3_1_1"/>
<dbReference type="Proteomes" id="UP000001292">
    <property type="component" value="Unassembled WGS sequence"/>
</dbReference>
<dbReference type="PhylomeDB" id="B4HSE3"/>
<keyword evidence="6 7" id="KW-0472">Membrane</keyword>
<dbReference type="Pfam" id="PF07670">
    <property type="entry name" value="Gate"/>
    <property type="match status" value="1"/>
</dbReference>
<sequence>MSAESSKGAINNGYELDHKELDIRDSEEFKELPLDDTSDAPNKKGYFEKNPKVARLVRISLYVLLHLCVVGYFSYATYHYHDITNYECYWKDNPLCGINFCTGYGMLLLLLGFIYLGLFYYYVFKPIVGHSLHRNYIRPFSKKWHNFSRTRVVSLASIALLLALLAIFVYFECRDEPQKLVSLVTPCFFILCGYVFSTNRRAIKWRIVITGITCQFLLGIFCIRWEVGRKIFECLGNKVATFLGYATDGAEFVFGDFLVQNNVFAFAILPVIFFFSFFISILYYMGTMQWVVIKLGWILQQILGTTVCESVTAAANIFLGMSESPLLIRPYINKLTKSEIHSIMVSGFATVSGTVLAAYLSFGASAAHLITSSVMAAPATLAISKLYMPETEESLTSSDSIELEKSHDCSLLDAASSGASNAVPIVLGIIANIVAFVAFIAFLNGLVSWFGYLVGLEQIDFEWIFSKLFIPLVWAMGVPKEDCDIIAKVVATKTIINEFVAYERLGQYIENNDITARSAGIATFAICGFANPSSLGILIGSLSAMAPHRRSTITAVAFRAFVVGSIVCFVSASFAGILIQEDDERANYNRIFHKLGRKNVTQF</sequence>
<evidence type="ECO:0000256" key="5">
    <source>
        <dbReference type="ARBA" id="ARBA00022989"/>
    </source>
</evidence>
<dbReference type="InterPro" id="IPR002668">
    <property type="entry name" value="CNT_N_dom"/>
</dbReference>
<dbReference type="SMR" id="B4HSE3"/>
<dbReference type="InterPro" id="IPR011642">
    <property type="entry name" value="Gate_dom"/>
</dbReference>
<feature type="transmembrane region" description="Helical" evidence="7">
    <location>
        <begin position="297"/>
        <end position="319"/>
    </location>
</feature>
<dbReference type="GO" id="GO:0140927">
    <property type="term" value="F:cyclic-di-GMP transmembrane transporter activity"/>
    <property type="evidence" value="ECO:0007669"/>
    <property type="project" value="EnsemblMetazoa"/>
</dbReference>
<evidence type="ECO:0000259" key="9">
    <source>
        <dbReference type="Pfam" id="PF07662"/>
    </source>
</evidence>
<dbReference type="PANTHER" id="PTHR10590:SF4">
    <property type="entry name" value="SOLUTE CARRIER FAMILY 28 MEMBER 3"/>
    <property type="match status" value="1"/>
</dbReference>
<keyword evidence="3" id="KW-1003">Cell membrane</keyword>
<dbReference type="OMA" id="IVWHTVI"/>
<organism evidence="12">
    <name type="scientific">Drosophila sechellia</name>
    <name type="common">Fruit fly</name>
    <dbReference type="NCBI Taxonomy" id="7238"/>
    <lineage>
        <taxon>Eukaryota</taxon>
        <taxon>Metazoa</taxon>
        <taxon>Ecdysozoa</taxon>
        <taxon>Arthropoda</taxon>
        <taxon>Hexapoda</taxon>
        <taxon>Insecta</taxon>
        <taxon>Pterygota</taxon>
        <taxon>Neoptera</taxon>
        <taxon>Endopterygota</taxon>
        <taxon>Diptera</taxon>
        <taxon>Brachycera</taxon>
        <taxon>Muscomorpha</taxon>
        <taxon>Ephydroidea</taxon>
        <taxon>Drosophilidae</taxon>
        <taxon>Drosophila</taxon>
        <taxon>Sophophora</taxon>
    </lineage>
</organism>
<evidence type="ECO:0000256" key="6">
    <source>
        <dbReference type="ARBA" id="ARBA00023136"/>
    </source>
</evidence>
<dbReference type="EMBL" id="CH480816">
    <property type="protein sequence ID" value="EDW47038.1"/>
    <property type="molecule type" value="Genomic_DNA"/>
</dbReference>
<feature type="transmembrane region" description="Helical" evidence="7">
    <location>
        <begin position="263"/>
        <end position="285"/>
    </location>
</feature>
<dbReference type="STRING" id="7238.B4HSE3"/>
<proteinExistence type="inferred from homology"/>
<protein>
    <recommendedName>
        <fullName evidence="7">Sodium/nucleoside cotransporter</fullName>
    </recommendedName>
</protein>
<feature type="transmembrane region" description="Helical" evidence="7">
    <location>
        <begin position="97"/>
        <end position="124"/>
    </location>
</feature>
<evidence type="ECO:0000256" key="3">
    <source>
        <dbReference type="ARBA" id="ARBA00022475"/>
    </source>
</evidence>
<comment type="subcellular location">
    <subcellularLocation>
        <location evidence="1">Cell membrane</location>
        <topology evidence="1">Multi-pass membrane protein</topology>
    </subcellularLocation>
</comment>
<dbReference type="InterPro" id="IPR008276">
    <property type="entry name" value="C_nuclsd_transpt"/>
</dbReference>
<feature type="transmembrane region" description="Helical" evidence="7">
    <location>
        <begin position="177"/>
        <end position="196"/>
    </location>
</feature>
<evidence type="ECO:0000313" key="12">
    <source>
        <dbReference type="Proteomes" id="UP000001292"/>
    </source>
</evidence>